<sequence>MKTNVNDYTREEECIYKDERYSVRDNGAVWRHPREGKKPRPTDCQWTFGKPNSKTGYMEIGSARVHIIVAMAFYGVKDTKVYVVDHIDTNRQNNRIENLRWLTRLENVLLNPISRKKIEYICGCSAEEFLANPEKYRDMIQSDTGFGWMRTVTKDEGDQCLKNLLKWAASDKQPSGGSMGEWIYQPLSTKHNHIEEISEEPDYTMSLTPGAAQRDWRTPSEFPCTPQMVGDNPLATYAENLKEGIIFSQNQYGASLIITSGFSVDKQDLYVMTESSEGEGAIKRYALAKVTYENGLFIHTGRTFFTKEGAEKQFTIAQGLEWKGGDSIDDYC</sequence>
<keyword evidence="2" id="KW-0540">Nuclease</keyword>
<dbReference type="InterPro" id="IPR044925">
    <property type="entry name" value="His-Me_finger_sf"/>
</dbReference>
<keyword evidence="2" id="KW-0255">Endonuclease</keyword>
<proteinExistence type="predicted"/>
<comment type="caution">
    <text evidence="2">The sequence shown here is derived from an EMBL/GenBank/DDBJ whole genome shotgun (WGS) entry which is preliminary data.</text>
</comment>
<name>A0ABN0CRY4_9BACE</name>
<dbReference type="Gene3D" id="3.90.75.20">
    <property type="match status" value="1"/>
</dbReference>
<dbReference type="GO" id="GO:0004519">
    <property type="term" value="F:endonuclease activity"/>
    <property type="evidence" value="ECO:0007669"/>
    <property type="project" value="UniProtKB-KW"/>
</dbReference>
<dbReference type="Proteomes" id="UP000010321">
    <property type="component" value="Unassembled WGS sequence"/>
</dbReference>
<gene>
    <name evidence="2" type="ORF">HMPREF9445_00597</name>
</gene>
<dbReference type="InterPro" id="IPR003615">
    <property type="entry name" value="HNH_nuc"/>
</dbReference>
<protein>
    <submittedName>
        <fullName evidence="2">HNH endonuclease domain protein</fullName>
    </submittedName>
</protein>
<keyword evidence="3" id="KW-1185">Reference proteome</keyword>
<dbReference type="Pfam" id="PF13392">
    <property type="entry name" value="HNH_3"/>
    <property type="match status" value="1"/>
</dbReference>
<evidence type="ECO:0000313" key="3">
    <source>
        <dbReference type="Proteomes" id="UP000010321"/>
    </source>
</evidence>
<accession>A0ABN0CRY4</accession>
<dbReference type="EMBL" id="AFBM01000006">
    <property type="protein sequence ID" value="EGF54248.1"/>
    <property type="molecule type" value="Genomic_DNA"/>
</dbReference>
<feature type="domain" description="HNH nuclease" evidence="1">
    <location>
        <begin position="64"/>
        <end position="108"/>
    </location>
</feature>
<dbReference type="RefSeq" id="WP_009120797.1">
    <property type="nucleotide sequence ID" value="NZ_FQWK01000006.1"/>
</dbReference>
<evidence type="ECO:0000259" key="1">
    <source>
        <dbReference type="Pfam" id="PF13392"/>
    </source>
</evidence>
<evidence type="ECO:0000313" key="2">
    <source>
        <dbReference type="EMBL" id="EGF54248.1"/>
    </source>
</evidence>
<reference evidence="2 3" key="1">
    <citation type="submission" date="2011-02" db="EMBL/GenBank/DDBJ databases">
        <authorList>
            <person name="Weinstock G."/>
            <person name="Sodergren E."/>
            <person name="Clifton S."/>
            <person name="Fulton L."/>
            <person name="Fulton B."/>
            <person name="Courtney L."/>
            <person name="Fronick C."/>
            <person name="Harrison M."/>
            <person name="Strong C."/>
            <person name="Farmer C."/>
            <person name="Delahaunty K."/>
            <person name="Markovic C."/>
            <person name="Hall O."/>
            <person name="Minx P."/>
            <person name="Tomlinson C."/>
            <person name="Mitreva M."/>
            <person name="Hou S."/>
            <person name="Chen J."/>
            <person name="Wollam A."/>
            <person name="Pepin K.H."/>
            <person name="Johnson M."/>
            <person name="Bhonagiri V."/>
            <person name="Zhang X."/>
            <person name="Suruliraj S."/>
            <person name="Warren W."/>
            <person name="Chinwalla A."/>
            <person name="Mardis E.R."/>
            <person name="Wilson R.K."/>
        </authorList>
    </citation>
    <scope>NUCLEOTIDE SEQUENCE [LARGE SCALE GENOMIC DNA]</scope>
    <source>
        <strain evidence="2 3">YIT 12056</strain>
    </source>
</reference>
<keyword evidence="2" id="KW-0378">Hydrolase</keyword>
<dbReference type="SUPFAM" id="SSF54060">
    <property type="entry name" value="His-Me finger endonucleases"/>
    <property type="match status" value="1"/>
</dbReference>
<organism evidence="2 3">
    <name type="scientific">Bacteroides clarus YIT 12056</name>
    <dbReference type="NCBI Taxonomy" id="762984"/>
    <lineage>
        <taxon>Bacteria</taxon>
        <taxon>Pseudomonadati</taxon>
        <taxon>Bacteroidota</taxon>
        <taxon>Bacteroidia</taxon>
        <taxon>Bacteroidales</taxon>
        <taxon>Bacteroidaceae</taxon>
        <taxon>Bacteroides</taxon>
    </lineage>
</organism>